<protein>
    <submittedName>
        <fullName evidence="6">LysR family transcriptional regulator</fullName>
    </submittedName>
</protein>
<keyword evidence="4" id="KW-0804">Transcription</keyword>
<evidence type="ECO:0000313" key="6">
    <source>
        <dbReference type="EMBL" id="XBP69550.1"/>
    </source>
</evidence>
<dbReference type="Pfam" id="PF03466">
    <property type="entry name" value="LysR_substrate"/>
    <property type="match status" value="1"/>
</dbReference>
<gene>
    <name evidence="6" type="ORF">ABLV49_16905</name>
</gene>
<comment type="similarity">
    <text evidence="1">Belongs to the LysR transcriptional regulatory family.</text>
</comment>
<evidence type="ECO:0000256" key="2">
    <source>
        <dbReference type="ARBA" id="ARBA00023015"/>
    </source>
</evidence>
<organism evidence="6">
    <name type="scientific">Polaromonas hydrogenivorans</name>
    <dbReference type="NCBI Taxonomy" id="335476"/>
    <lineage>
        <taxon>Bacteria</taxon>
        <taxon>Pseudomonadati</taxon>
        <taxon>Pseudomonadota</taxon>
        <taxon>Betaproteobacteria</taxon>
        <taxon>Burkholderiales</taxon>
        <taxon>Comamonadaceae</taxon>
        <taxon>Polaromonas</taxon>
    </lineage>
</organism>
<dbReference type="RefSeq" id="WP_349278245.1">
    <property type="nucleotide sequence ID" value="NZ_CBCSCU010000006.1"/>
</dbReference>
<evidence type="ECO:0000256" key="3">
    <source>
        <dbReference type="ARBA" id="ARBA00023125"/>
    </source>
</evidence>
<dbReference type="InterPro" id="IPR000847">
    <property type="entry name" value="LysR_HTH_N"/>
</dbReference>
<dbReference type="Gene3D" id="3.40.190.290">
    <property type="match status" value="1"/>
</dbReference>
<sequence>MNLLTSLRYLVALSEHRHFARAALACHITQPALSNALRALEKEFGTPIVKRARSYAGLTPEGEQVLGAARRMLHEHALLQQELASSADNPKGRLQLGVVPTAVPVAARFAAMLQAAHPGIAPVVRALSSQEIEEGLENLSLDMALGFTGRVKKGGPFAVLPQYGEHYFLVRRLQPSAGVSGSSLRLGAAMRWADAAQLPLCLLTPEMHNRSLVDQAFAQAGSVVQPVMETNSVLTLALSVLAGDVCSVLPGALVGAVRSQGELEALPLVEPEMVTPVGFIYLGKARPSRALEAALGLARDDRWLREVARHSGALGD</sequence>
<dbReference type="SUPFAM" id="SSF53850">
    <property type="entry name" value="Periplasmic binding protein-like II"/>
    <property type="match status" value="1"/>
</dbReference>
<dbReference type="InterPro" id="IPR036390">
    <property type="entry name" value="WH_DNA-bd_sf"/>
</dbReference>
<dbReference type="EMBL" id="CP157675">
    <property type="protein sequence ID" value="XBP69550.1"/>
    <property type="molecule type" value="Genomic_DNA"/>
</dbReference>
<dbReference type="AlphaFoldDB" id="A0AAU7LPK2"/>
<dbReference type="PROSITE" id="PS50931">
    <property type="entry name" value="HTH_LYSR"/>
    <property type="match status" value="1"/>
</dbReference>
<dbReference type="GO" id="GO:0003677">
    <property type="term" value="F:DNA binding"/>
    <property type="evidence" value="ECO:0007669"/>
    <property type="project" value="UniProtKB-KW"/>
</dbReference>
<name>A0AAU7LPK2_9BURK</name>
<feature type="domain" description="HTH lysR-type" evidence="5">
    <location>
        <begin position="1"/>
        <end position="59"/>
    </location>
</feature>
<dbReference type="SUPFAM" id="SSF46785">
    <property type="entry name" value="Winged helix' DNA-binding domain"/>
    <property type="match status" value="1"/>
</dbReference>
<dbReference type="PANTHER" id="PTHR30419:SF31">
    <property type="entry name" value="BLR3139 PROTEIN"/>
    <property type="match status" value="1"/>
</dbReference>
<dbReference type="InterPro" id="IPR036388">
    <property type="entry name" value="WH-like_DNA-bd_sf"/>
</dbReference>
<evidence type="ECO:0000256" key="4">
    <source>
        <dbReference type="ARBA" id="ARBA00023163"/>
    </source>
</evidence>
<dbReference type="GO" id="GO:0005829">
    <property type="term" value="C:cytosol"/>
    <property type="evidence" value="ECO:0007669"/>
    <property type="project" value="TreeGrafter"/>
</dbReference>
<keyword evidence="3" id="KW-0238">DNA-binding</keyword>
<dbReference type="FunFam" id="1.10.10.10:FF:000001">
    <property type="entry name" value="LysR family transcriptional regulator"/>
    <property type="match status" value="1"/>
</dbReference>
<keyword evidence="2" id="KW-0805">Transcription regulation</keyword>
<dbReference type="PRINTS" id="PR00039">
    <property type="entry name" value="HTHLYSR"/>
</dbReference>
<dbReference type="Gene3D" id="1.10.10.10">
    <property type="entry name" value="Winged helix-like DNA-binding domain superfamily/Winged helix DNA-binding domain"/>
    <property type="match status" value="1"/>
</dbReference>
<accession>A0AAU7LPK2</accession>
<dbReference type="CDD" id="cd05466">
    <property type="entry name" value="PBP2_LTTR_substrate"/>
    <property type="match status" value="1"/>
</dbReference>
<dbReference type="InterPro" id="IPR005119">
    <property type="entry name" value="LysR_subst-bd"/>
</dbReference>
<reference evidence="6" key="1">
    <citation type="submission" date="2024-05" db="EMBL/GenBank/DDBJ databases">
        <authorList>
            <person name="Bunk B."/>
            <person name="Swiderski J."/>
            <person name="Sproer C."/>
            <person name="Thiel V."/>
        </authorList>
    </citation>
    <scope>NUCLEOTIDE SEQUENCE</scope>
    <source>
        <strain evidence="6">DSM 17735</strain>
    </source>
</reference>
<dbReference type="PANTHER" id="PTHR30419">
    <property type="entry name" value="HTH-TYPE TRANSCRIPTIONAL REGULATOR YBHD"/>
    <property type="match status" value="1"/>
</dbReference>
<evidence type="ECO:0000259" key="5">
    <source>
        <dbReference type="PROSITE" id="PS50931"/>
    </source>
</evidence>
<proteinExistence type="inferred from homology"/>
<dbReference type="InterPro" id="IPR050950">
    <property type="entry name" value="HTH-type_LysR_regulators"/>
</dbReference>
<dbReference type="GO" id="GO:0003700">
    <property type="term" value="F:DNA-binding transcription factor activity"/>
    <property type="evidence" value="ECO:0007669"/>
    <property type="project" value="InterPro"/>
</dbReference>
<dbReference type="Pfam" id="PF00126">
    <property type="entry name" value="HTH_1"/>
    <property type="match status" value="1"/>
</dbReference>
<evidence type="ECO:0000256" key="1">
    <source>
        <dbReference type="ARBA" id="ARBA00009437"/>
    </source>
</evidence>